<accession>A0A6J5L0X0</accession>
<organism evidence="1">
    <name type="scientific">uncultured Caudovirales phage</name>
    <dbReference type="NCBI Taxonomy" id="2100421"/>
    <lineage>
        <taxon>Viruses</taxon>
        <taxon>Duplodnaviria</taxon>
        <taxon>Heunggongvirae</taxon>
        <taxon>Uroviricota</taxon>
        <taxon>Caudoviricetes</taxon>
        <taxon>Peduoviridae</taxon>
        <taxon>Maltschvirus</taxon>
        <taxon>Maltschvirus maltsch</taxon>
    </lineage>
</organism>
<name>A0A6J5L0X0_9CAUD</name>
<evidence type="ECO:0000313" key="1">
    <source>
        <dbReference type="EMBL" id="CAB4126863.1"/>
    </source>
</evidence>
<proteinExistence type="predicted"/>
<dbReference type="EMBL" id="LR796200">
    <property type="protein sequence ID" value="CAB4126863.1"/>
    <property type="molecule type" value="Genomic_DNA"/>
</dbReference>
<sequence length="301" mass="32231">MARTVQTIKAKMLADIAADATLSSKLTSPSMTAIYNLWCYIVASAINLFEQVQDLYITNAESLALKTPPATPLWIQNQVFNYQYDSSGLPATNVVVINSDFSVGYATKDSTFNIVSLCSVNTATNNLINIKVAQGNSTTGYSAITGTARTQLNGFLTEILPAGINHNLISQDADYLAIYGSVYYQNGYAGVIQSNVRTAIKNYIDSISISNSSGSQSVNYTGIVKVSEIENAILNADGVTDVNLTKILGRSHGTAFTSATVTYDLSAGVNGRFYLTSAGYVVEEVTASNTWNDTLTYTASL</sequence>
<reference evidence="1" key="1">
    <citation type="submission" date="2020-04" db="EMBL/GenBank/DDBJ databases">
        <authorList>
            <person name="Chiriac C."/>
            <person name="Salcher M."/>
            <person name="Ghai R."/>
            <person name="Kavagutti S V."/>
        </authorList>
    </citation>
    <scope>NUCLEOTIDE SEQUENCE</scope>
</reference>
<protein>
    <submittedName>
        <fullName evidence="1">Uncharacterized protein</fullName>
    </submittedName>
</protein>
<gene>
    <name evidence="1" type="ORF">UFOVP87_21</name>
</gene>